<organism evidence="2 3">
    <name type="scientific">Streblomastix strix</name>
    <dbReference type="NCBI Taxonomy" id="222440"/>
    <lineage>
        <taxon>Eukaryota</taxon>
        <taxon>Metamonada</taxon>
        <taxon>Preaxostyla</taxon>
        <taxon>Oxymonadida</taxon>
        <taxon>Streblomastigidae</taxon>
        <taxon>Streblomastix</taxon>
    </lineage>
</organism>
<reference evidence="2 3" key="1">
    <citation type="submission" date="2019-03" db="EMBL/GenBank/DDBJ databases">
        <title>Single cell metagenomics reveals metabolic interactions within the superorganism composed of flagellate Streblomastix strix and complex community of Bacteroidetes bacteria on its surface.</title>
        <authorList>
            <person name="Treitli S.C."/>
            <person name="Kolisko M."/>
            <person name="Husnik F."/>
            <person name="Keeling P."/>
            <person name="Hampl V."/>
        </authorList>
    </citation>
    <scope>NUCLEOTIDE SEQUENCE [LARGE SCALE GENOMIC DNA]</scope>
    <source>
        <strain evidence="2">ST1C</strain>
    </source>
</reference>
<comment type="caution">
    <text evidence="2">The sequence shown here is derived from an EMBL/GenBank/DDBJ whole genome shotgun (WGS) entry which is preliminary data.</text>
</comment>
<protein>
    <submittedName>
        <fullName evidence="2">Uncharacterized protein</fullName>
    </submittedName>
</protein>
<feature type="region of interest" description="Disordered" evidence="1">
    <location>
        <begin position="1"/>
        <end position="31"/>
    </location>
</feature>
<gene>
    <name evidence="2" type="ORF">EZS28_017352</name>
</gene>
<accession>A0A5J4VX77</accession>
<sequence>MDEEIDVEDRNKTRRIVQPGTQIQKYRDSKRKPLNPEIKQKLQTGELRNSILTYQDLNSAYEKTDLAEIQNVFLILGFDIKVIQRNETKLEKILNRGQTSAADGINGLEKCEMTKEQAEILVHGFDDIIIHTNHLHAEGE</sequence>
<dbReference type="Proteomes" id="UP000324800">
    <property type="component" value="Unassembled WGS sequence"/>
</dbReference>
<evidence type="ECO:0000313" key="2">
    <source>
        <dbReference type="EMBL" id="KAA6387122.1"/>
    </source>
</evidence>
<dbReference type="AlphaFoldDB" id="A0A5J4VX77"/>
<evidence type="ECO:0000313" key="3">
    <source>
        <dbReference type="Proteomes" id="UP000324800"/>
    </source>
</evidence>
<dbReference type="EMBL" id="SNRW01004507">
    <property type="protein sequence ID" value="KAA6387122.1"/>
    <property type="molecule type" value="Genomic_DNA"/>
</dbReference>
<name>A0A5J4VX77_9EUKA</name>
<evidence type="ECO:0000256" key="1">
    <source>
        <dbReference type="SAM" id="MobiDB-lite"/>
    </source>
</evidence>
<proteinExistence type="predicted"/>